<evidence type="ECO:0000256" key="4">
    <source>
        <dbReference type="ARBA" id="ARBA00017099"/>
    </source>
</evidence>
<reference evidence="9" key="1">
    <citation type="journal article" date="2019" name="Int. J. Syst. Evol. Microbiol.">
        <title>The Global Catalogue of Microorganisms (GCM) 10K type strain sequencing project: providing services to taxonomists for standard genome sequencing and annotation.</title>
        <authorList>
            <consortium name="The Broad Institute Genomics Platform"/>
            <consortium name="The Broad Institute Genome Sequencing Center for Infectious Disease"/>
            <person name="Wu L."/>
            <person name="Ma J."/>
        </authorList>
    </citation>
    <scope>NUCLEOTIDE SEQUENCE [LARGE SCALE GENOMIC DNA]</scope>
    <source>
        <strain evidence="9">JCM 14331</strain>
    </source>
</reference>
<sequence>MKTLLITGAAGQLGQLLRRQYAAQRQFKVLACDSAMLDITDDSALQRLFSAVRPDIVINCAAYTAVDSAEQQPERCMLVNAVASASLAALCRQYDSLLISFSTDYVFDGQHNAPYTESDPASPLNLYGKSKLLAEDAVVQAGRYITFRTSWLFSALPGNFASSIWRRAVRGEPVSVVSDQLGGPTPASALAEAVYRLTMDYAAQTCLPYGLYHFCGYPYCSWYDFAKAIYQLAAPQHQHCLTAINSPFPGSLAVRPAYSCLDSSLFQRTFTQPATDWRTEIESYVKKMRV</sequence>
<dbReference type="InterPro" id="IPR036291">
    <property type="entry name" value="NAD(P)-bd_dom_sf"/>
</dbReference>
<evidence type="ECO:0000256" key="3">
    <source>
        <dbReference type="ARBA" id="ARBA00012929"/>
    </source>
</evidence>
<evidence type="ECO:0000256" key="5">
    <source>
        <dbReference type="ARBA" id="ARBA00048200"/>
    </source>
</evidence>
<dbReference type="NCBIfam" id="TIGR01214">
    <property type="entry name" value="rmlD"/>
    <property type="match status" value="1"/>
</dbReference>
<keyword evidence="6" id="KW-0560">Oxidoreductase</keyword>
<dbReference type="RefSeq" id="WP_226765823.1">
    <property type="nucleotide sequence ID" value="NZ_BAAAEO010000001.1"/>
</dbReference>
<comment type="cofactor">
    <cofactor evidence="6">
        <name>Mg(2+)</name>
        <dbReference type="ChEBI" id="CHEBI:18420"/>
    </cofactor>
    <text evidence="6">Binds 1 Mg(2+) ion per monomer.</text>
</comment>
<proteinExistence type="inferred from homology"/>
<comment type="catalytic activity">
    <reaction evidence="5 6">
        <text>dTDP-beta-L-rhamnose + NADP(+) = dTDP-4-dehydro-beta-L-rhamnose + NADPH + H(+)</text>
        <dbReference type="Rhea" id="RHEA:21796"/>
        <dbReference type="ChEBI" id="CHEBI:15378"/>
        <dbReference type="ChEBI" id="CHEBI:57510"/>
        <dbReference type="ChEBI" id="CHEBI:57783"/>
        <dbReference type="ChEBI" id="CHEBI:58349"/>
        <dbReference type="ChEBI" id="CHEBI:62830"/>
        <dbReference type="EC" id="1.1.1.133"/>
    </reaction>
</comment>
<evidence type="ECO:0000256" key="2">
    <source>
        <dbReference type="ARBA" id="ARBA00010944"/>
    </source>
</evidence>
<dbReference type="CDD" id="cd05254">
    <property type="entry name" value="dTDP_HR_like_SDR_e"/>
    <property type="match status" value="1"/>
</dbReference>
<name>A0ABP3N9S7_9GAMM</name>
<dbReference type="EMBL" id="BAAAEO010000001">
    <property type="protein sequence ID" value="GAA0538391.1"/>
    <property type="molecule type" value="Genomic_DNA"/>
</dbReference>
<comment type="pathway">
    <text evidence="1 6">Carbohydrate biosynthesis; dTDP-L-rhamnose biosynthesis.</text>
</comment>
<dbReference type="InterPro" id="IPR029903">
    <property type="entry name" value="RmlD-like-bd"/>
</dbReference>
<accession>A0ABP3N9S7</accession>
<dbReference type="Pfam" id="PF04321">
    <property type="entry name" value="RmlD_sub_bind"/>
    <property type="match status" value="1"/>
</dbReference>
<evidence type="ECO:0000313" key="9">
    <source>
        <dbReference type="Proteomes" id="UP001501169"/>
    </source>
</evidence>
<dbReference type="Gene3D" id="3.90.25.10">
    <property type="entry name" value="UDP-galactose 4-epimerase, domain 1"/>
    <property type="match status" value="1"/>
</dbReference>
<dbReference type="PANTHER" id="PTHR10491">
    <property type="entry name" value="DTDP-4-DEHYDRORHAMNOSE REDUCTASE"/>
    <property type="match status" value="1"/>
</dbReference>
<protein>
    <recommendedName>
        <fullName evidence="4 6">dTDP-4-dehydrorhamnose reductase</fullName>
        <ecNumber evidence="3 6">1.1.1.133</ecNumber>
    </recommendedName>
</protein>
<dbReference type="InterPro" id="IPR005913">
    <property type="entry name" value="dTDP_dehydrorham_reduct"/>
</dbReference>
<evidence type="ECO:0000256" key="1">
    <source>
        <dbReference type="ARBA" id="ARBA00004781"/>
    </source>
</evidence>
<evidence type="ECO:0000256" key="6">
    <source>
        <dbReference type="RuleBase" id="RU364082"/>
    </source>
</evidence>
<keyword evidence="9" id="KW-1185">Reference proteome</keyword>
<dbReference type="PANTHER" id="PTHR10491:SF4">
    <property type="entry name" value="METHIONINE ADENOSYLTRANSFERASE 2 SUBUNIT BETA"/>
    <property type="match status" value="1"/>
</dbReference>
<gene>
    <name evidence="8" type="primary">rfbD</name>
    <name evidence="8" type="ORF">GCM10009098_02390</name>
</gene>
<dbReference type="Gene3D" id="3.40.50.720">
    <property type="entry name" value="NAD(P)-binding Rossmann-like Domain"/>
    <property type="match status" value="1"/>
</dbReference>
<keyword evidence="6" id="KW-0521">NADP</keyword>
<dbReference type="SUPFAM" id="SSF51735">
    <property type="entry name" value="NAD(P)-binding Rossmann-fold domains"/>
    <property type="match status" value="1"/>
</dbReference>
<feature type="domain" description="RmlD-like substrate binding" evidence="7">
    <location>
        <begin position="3"/>
        <end position="289"/>
    </location>
</feature>
<comment type="similarity">
    <text evidence="2 6">Belongs to the dTDP-4-dehydrorhamnose reductase family.</text>
</comment>
<evidence type="ECO:0000259" key="7">
    <source>
        <dbReference type="Pfam" id="PF04321"/>
    </source>
</evidence>
<evidence type="ECO:0000313" key="8">
    <source>
        <dbReference type="EMBL" id="GAA0538391.1"/>
    </source>
</evidence>
<comment type="function">
    <text evidence="6">Catalyzes the reduction of dTDP-6-deoxy-L-lyxo-4-hexulose to yield dTDP-L-rhamnose.</text>
</comment>
<comment type="caution">
    <text evidence="8">The sequence shown here is derived from an EMBL/GenBank/DDBJ whole genome shotgun (WGS) entry which is preliminary data.</text>
</comment>
<organism evidence="8 9">
    <name type="scientific">Rheinheimera aquimaris</name>
    <dbReference type="NCBI Taxonomy" id="412437"/>
    <lineage>
        <taxon>Bacteria</taxon>
        <taxon>Pseudomonadati</taxon>
        <taxon>Pseudomonadota</taxon>
        <taxon>Gammaproteobacteria</taxon>
        <taxon>Chromatiales</taxon>
        <taxon>Chromatiaceae</taxon>
        <taxon>Rheinheimera</taxon>
    </lineage>
</organism>
<dbReference type="EC" id="1.1.1.133" evidence="3 6"/>
<dbReference type="Proteomes" id="UP001501169">
    <property type="component" value="Unassembled WGS sequence"/>
</dbReference>